<sequence>MRSNVSRSIVILLTALLVACGSTPPPDAPTSPEGAAAPDVSAAPEGAAAPDGSAPDRSAAPAAGGVVEECVWPAGTPAEPPPACPPGCFWSEKDKACKPDRGVIVPQRPR</sequence>
<keyword evidence="3" id="KW-1185">Reference proteome</keyword>
<dbReference type="Proteomes" id="UP000002139">
    <property type="component" value="Chromosome"/>
</dbReference>
<dbReference type="KEGG" id="scl:sce6744"/>
<protein>
    <submittedName>
        <fullName evidence="2">Exported protein</fullName>
    </submittedName>
</protein>
<dbReference type="RefSeq" id="WP_012239352.1">
    <property type="nucleotide sequence ID" value="NC_010162.1"/>
</dbReference>
<dbReference type="BioCyc" id="SCEL448385:SCE_RS34600-MONOMER"/>
<name>A9GT83_SORC5</name>
<dbReference type="PROSITE" id="PS51257">
    <property type="entry name" value="PROKAR_LIPOPROTEIN"/>
    <property type="match status" value="1"/>
</dbReference>
<dbReference type="EMBL" id="AM746676">
    <property type="protein sequence ID" value="CAN96913.1"/>
    <property type="molecule type" value="Genomic_DNA"/>
</dbReference>
<evidence type="ECO:0000256" key="1">
    <source>
        <dbReference type="SAM" id="MobiDB-lite"/>
    </source>
</evidence>
<proteinExistence type="predicted"/>
<evidence type="ECO:0000313" key="2">
    <source>
        <dbReference type="EMBL" id="CAN96913.1"/>
    </source>
</evidence>
<feature type="region of interest" description="Disordered" evidence="1">
    <location>
        <begin position="21"/>
        <end position="64"/>
    </location>
</feature>
<reference evidence="2 3" key="1">
    <citation type="journal article" date="2007" name="Nat. Biotechnol.">
        <title>Complete genome sequence of the myxobacterium Sorangium cellulosum.</title>
        <authorList>
            <person name="Schneiker S."/>
            <person name="Perlova O."/>
            <person name="Kaiser O."/>
            <person name="Gerth K."/>
            <person name="Alici A."/>
            <person name="Altmeyer M.O."/>
            <person name="Bartels D."/>
            <person name="Bekel T."/>
            <person name="Beyer S."/>
            <person name="Bode E."/>
            <person name="Bode H.B."/>
            <person name="Bolten C.J."/>
            <person name="Choudhuri J.V."/>
            <person name="Doss S."/>
            <person name="Elnakady Y.A."/>
            <person name="Frank B."/>
            <person name="Gaigalat L."/>
            <person name="Goesmann A."/>
            <person name="Groeger C."/>
            <person name="Gross F."/>
            <person name="Jelsbak L."/>
            <person name="Jelsbak L."/>
            <person name="Kalinowski J."/>
            <person name="Kegler C."/>
            <person name="Knauber T."/>
            <person name="Konietzny S."/>
            <person name="Kopp M."/>
            <person name="Krause L."/>
            <person name="Krug D."/>
            <person name="Linke B."/>
            <person name="Mahmud T."/>
            <person name="Martinez-Arias R."/>
            <person name="McHardy A.C."/>
            <person name="Merai M."/>
            <person name="Meyer F."/>
            <person name="Mormann S."/>
            <person name="Munoz-Dorado J."/>
            <person name="Perez J."/>
            <person name="Pradella S."/>
            <person name="Rachid S."/>
            <person name="Raddatz G."/>
            <person name="Rosenau F."/>
            <person name="Rueckert C."/>
            <person name="Sasse F."/>
            <person name="Scharfe M."/>
            <person name="Schuster S.C."/>
            <person name="Suen G."/>
            <person name="Treuner-Lange A."/>
            <person name="Velicer G.J."/>
            <person name="Vorholter F.-J."/>
            <person name="Weissman K.J."/>
            <person name="Welch R.D."/>
            <person name="Wenzel S.C."/>
            <person name="Whitworth D.E."/>
            <person name="Wilhelm S."/>
            <person name="Wittmann C."/>
            <person name="Bloecker H."/>
            <person name="Puehler A."/>
            <person name="Mueller R."/>
        </authorList>
    </citation>
    <scope>NUCLEOTIDE SEQUENCE [LARGE SCALE GENOMIC DNA]</scope>
    <source>
        <strain evidence="3">So ce56</strain>
    </source>
</reference>
<evidence type="ECO:0000313" key="3">
    <source>
        <dbReference type="Proteomes" id="UP000002139"/>
    </source>
</evidence>
<dbReference type="AlphaFoldDB" id="A9GT83"/>
<organism evidence="2 3">
    <name type="scientific">Sorangium cellulosum (strain So ce56)</name>
    <name type="common">Polyangium cellulosum (strain So ce56)</name>
    <dbReference type="NCBI Taxonomy" id="448385"/>
    <lineage>
        <taxon>Bacteria</taxon>
        <taxon>Pseudomonadati</taxon>
        <taxon>Myxococcota</taxon>
        <taxon>Polyangia</taxon>
        <taxon>Polyangiales</taxon>
        <taxon>Polyangiaceae</taxon>
        <taxon>Sorangium</taxon>
    </lineage>
</organism>
<dbReference type="HOGENOM" id="CLU_2169426_0_0_7"/>
<dbReference type="STRING" id="448385.sce6744"/>
<accession>A9GT83</accession>
<gene>
    <name evidence="2" type="ordered locus">sce6744</name>
</gene>